<dbReference type="AlphaFoldDB" id="A0A078AAJ0"/>
<protein>
    <submittedName>
        <fullName evidence="1">Uncharacterized protein</fullName>
    </submittedName>
</protein>
<accession>A0A078AAJ0</accession>
<keyword evidence="2" id="KW-1185">Reference proteome</keyword>
<organism evidence="1 2">
    <name type="scientific">Stylonychia lemnae</name>
    <name type="common">Ciliate</name>
    <dbReference type="NCBI Taxonomy" id="5949"/>
    <lineage>
        <taxon>Eukaryota</taxon>
        <taxon>Sar</taxon>
        <taxon>Alveolata</taxon>
        <taxon>Ciliophora</taxon>
        <taxon>Intramacronucleata</taxon>
        <taxon>Spirotrichea</taxon>
        <taxon>Stichotrichia</taxon>
        <taxon>Sporadotrichida</taxon>
        <taxon>Oxytrichidae</taxon>
        <taxon>Stylonychinae</taxon>
        <taxon>Stylonychia</taxon>
    </lineage>
</organism>
<reference evidence="1 2" key="1">
    <citation type="submission" date="2014-06" db="EMBL/GenBank/DDBJ databases">
        <authorList>
            <person name="Swart Estienne"/>
        </authorList>
    </citation>
    <scope>NUCLEOTIDE SEQUENCE [LARGE SCALE GENOMIC DNA]</scope>
    <source>
        <strain evidence="1 2">130c</strain>
    </source>
</reference>
<proteinExistence type="predicted"/>
<name>A0A078AAJ0_STYLE</name>
<dbReference type="Proteomes" id="UP000039865">
    <property type="component" value="Unassembled WGS sequence"/>
</dbReference>
<evidence type="ECO:0000313" key="2">
    <source>
        <dbReference type="Proteomes" id="UP000039865"/>
    </source>
</evidence>
<sequence>MFGEFINLIDVYVATNNLVNYDLPMNFIIDNLKTTTELHVIMMTAAPKYVPIVQKFKDQFSRQLNESESICKIQTVGVYQYSNKQLLEDLSLMGNMTGSFIQWEYQDQEMLQYFSQSFFDQLDLTIANQQGVLYSINEDIHFVEKLSDVKNGRVFFDKIQLDVRKKVDIQKYLQQYLKVKYFQADINIISNTSSQSSIDLNSQRYPTNPQSIAIKSRKEERKQQILNFEPEPFNSESSFQDKKEFGSSYSDQIANKCVKKAQELTLFEKGFQCSLLSQLKELETLKQEQQTSFAKDKREDDLYSILDIENSQRDLMKMKKIHEQVTRHTQTPESGVIALQKIQKRLQTRGKLREDEMRVAKTSDVKKSAYYLKCKLIDQNQMTIQVRSIKPANLKMKEIIKEFRKMCTAKNIQLQETKSKINYQGLQIEQSLLSLIKGTKVDNDGIEEYEKEENDIMMKRDMQIDQIVDNLIQLKNRGIHTFRYITKAKKQFKVLDSAVQLFDEIFKDELLKEKQEQMKEGDIDLSDSRAKQNLLNVRTYIFYNN</sequence>
<gene>
    <name evidence="1" type="primary">Contig19214.g20370</name>
    <name evidence="1" type="ORF">STYLEM_6779</name>
</gene>
<dbReference type="InParanoid" id="A0A078AAJ0"/>
<dbReference type="EMBL" id="CCKQ01006498">
    <property type="protein sequence ID" value="CDW77813.1"/>
    <property type="molecule type" value="Genomic_DNA"/>
</dbReference>
<evidence type="ECO:0000313" key="1">
    <source>
        <dbReference type="EMBL" id="CDW77813.1"/>
    </source>
</evidence>